<proteinExistence type="predicted"/>
<dbReference type="InterPro" id="IPR043502">
    <property type="entry name" value="DNA/RNA_pol_sf"/>
</dbReference>
<evidence type="ECO:0000259" key="1">
    <source>
        <dbReference type="Pfam" id="PF00078"/>
    </source>
</evidence>
<dbReference type="PANTHER" id="PTHR31635:SF196">
    <property type="entry name" value="REVERSE TRANSCRIPTASE DOMAIN-CONTAINING PROTEIN-RELATED"/>
    <property type="match status" value="1"/>
</dbReference>
<protein>
    <recommendedName>
        <fullName evidence="1">Reverse transcriptase domain-containing protein</fullName>
    </recommendedName>
</protein>
<dbReference type="InterPro" id="IPR000477">
    <property type="entry name" value="RT_dom"/>
</dbReference>
<feature type="domain" description="Reverse transcriptase" evidence="1">
    <location>
        <begin position="80"/>
        <end position="294"/>
    </location>
</feature>
<name>A0A6A6LCB3_HEVBR</name>
<dbReference type="SUPFAM" id="SSF56672">
    <property type="entry name" value="DNA/RNA polymerases"/>
    <property type="match status" value="1"/>
</dbReference>
<sequence>MLQAPFSLNEIKLAIWLCDSTKGPGSDNANFNCYKKAWLLIKDDLLHLFNEFHATITLPSSIHSSFIAHILKLSRASRVQDYHLISLIHGVYKIVAKVLALGLKLVLPKIISHHQSAFASGRQILNYFLIASKILEYQKKKKRGWFLFKIDFEKAFDSVLWRHLDYTMVGMGFGAKWRSWILHCVTNAKVSILLVGRPMEEFQLGNGIRQGDPLSPFIFIMAVEPLCLLIQTVCTSGKLEGVSIRDGNVVITHQKFADYALFFTPPNLDYVIEISRILSCFEVMSGISVNFHKSLLYGINVNDSYI</sequence>
<comment type="caution">
    <text evidence="2">The sequence shown here is derived from an EMBL/GenBank/DDBJ whole genome shotgun (WGS) entry which is preliminary data.</text>
</comment>
<dbReference type="PANTHER" id="PTHR31635">
    <property type="entry name" value="REVERSE TRANSCRIPTASE DOMAIN-CONTAINING PROTEIN-RELATED"/>
    <property type="match status" value="1"/>
</dbReference>
<organism evidence="2 3">
    <name type="scientific">Hevea brasiliensis</name>
    <name type="common">Para rubber tree</name>
    <name type="synonym">Siphonia brasiliensis</name>
    <dbReference type="NCBI Taxonomy" id="3981"/>
    <lineage>
        <taxon>Eukaryota</taxon>
        <taxon>Viridiplantae</taxon>
        <taxon>Streptophyta</taxon>
        <taxon>Embryophyta</taxon>
        <taxon>Tracheophyta</taxon>
        <taxon>Spermatophyta</taxon>
        <taxon>Magnoliopsida</taxon>
        <taxon>eudicotyledons</taxon>
        <taxon>Gunneridae</taxon>
        <taxon>Pentapetalae</taxon>
        <taxon>rosids</taxon>
        <taxon>fabids</taxon>
        <taxon>Malpighiales</taxon>
        <taxon>Euphorbiaceae</taxon>
        <taxon>Crotonoideae</taxon>
        <taxon>Micrandreae</taxon>
        <taxon>Hevea</taxon>
    </lineage>
</organism>
<reference evidence="2 3" key="1">
    <citation type="journal article" date="2020" name="Mol. Plant">
        <title>The Chromosome-Based Rubber Tree Genome Provides New Insights into Spurge Genome Evolution and Rubber Biosynthesis.</title>
        <authorList>
            <person name="Liu J."/>
            <person name="Shi C."/>
            <person name="Shi C.C."/>
            <person name="Li W."/>
            <person name="Zhang Q.J."/>
            <person name="Zhang Y."/>
            <person name="Li K."/>
            <person name="Lu H.F."/>
            <person name="Shi C."/>
            <person name="Zhu S.T."/>
            <person name="Xiao Z.Y."/>
            <person name="Nan H."/>
            <person name="Yue Y."/>
            <person name="Zhu X.G."/>
            <person name="Wu Y."/>
            <person name="Hong X.N."/>
            <person name="Fan G.Y."/>
            <person name="Tong Y."/>
            <person name="Zhang D."/>
            <person name="Mao C.L."/>
            <person name="Liu Y.L."/>
            <person name="Hao S.J."/>
            <person name="Liu W.Q."/>
            <person name="Lv M.Q."/>
            <person name="Zhang H.B."/>
            <person name="Liu Y."/>
            <person name="Hu-Tang G.R."/>
            <person name="Wang J.P."/>
            <person name="Wang J.H."/>
            <person name="Sun Y.H."/>
            <person name="Ni S.B."/>
            <person name="Chen W.B."/>
            <person name="Zhang X.C."/>
            <person name="Jiao Y.N."/>
            <person name="Eichler E.E."/>
            <person name="Li G.H."/>
            <person name="Liu X."/>
            <person name="Gao L.Z."/>
        </authorList>
    </citation>
    <scope>NUCLEOTIDE SEQUENCE [LARGE SCALE GENOMIC DNA]</scope>
    <source>
        <strain evidence="3">cv. GT1</strain>
        <tissue evidence="2">Leaf</tissue>
    </source>
</reference>
<dbReference type="Proteomes" id="UP000467840">
    <property type="component" value="Chromosome 1"/>
</dbReference>
<dbReference type="AlphaFoldDB" id="A0A6A6LCB3"/>
<evidence type="ECO:0000313" key="3">
    <source>
        <dbReference type="Proteomes" id="UP000467840"/>
    </source>
</evidence>
<keyword evidence="3" id="KW-1185">Reference proteome</keyword>
<evidence type="ECO:0000313" key="2">
    <source>
        <dbReference type="EMBL" id="KAF2297938.1"/>
    </source>
</evidence>
<dbReference type="CDD" id="cd01650">
    <property type="entry name" value="RT_nLTR_like"/>
    <property type="match status" value="1"/>
</dbReference>
<accession>A0A6A6LCB3</accession>
<dbReference type="EMBL" id="JAAGAX010000011">
    <property type="protein sequence ID" value="KAF2297938.1"/>
    <property type="molecule type" value="Genomic_DNA"/>
</dbReference>
<dbReference type="Pfam" id="PF00078">
    <property type="entry name" value="RVT_1"/>
    <property type="match status" value="1"/>
</dbReference>
<gene>
    <name evidence="2" type="ORF">GH714_005770</name>
</gene>